<evidence type="ECO:0000313" key="2">
    <source>
        <dbReference type="Proteomes" id="UP000007800"/>
    </source>
</evidence>
<dbReference type="Proteomes" id="UP000007800">
    <property type="component" value="Unassembled WGS sequence"/>
</dbReference>
<gene>
    <name evidence="1" type="ORF">Pmar_PMAR017826</name>
</gene>
<name>C5KPN9_PERM5</name>
<organism evidence="2">
    <name type="scientific">Perkinsus marinus (strain ATCC 50983 / TXsc)</name>
    <dbReference type="NCBI Taxonomy" id="423536"/>
    <lineage>
        <taxon>Eukaryota</taxon>
        <taxon>Sar</taxon>
        <taxon>Alveolata</taxon>
        <taxon>Perkinsozoa</taxon>
        <taxon>Perkinsea</taxon>
        <taxon>Perkinsida</taxon>
        <taxon>Perkinsidae</taxon>
        <taxon>Perkinsus</taxon>
    </lineage>
</organism>
<protein>
    <submittedName>
        <fullName evidence="1">Uncharacterized protein</fullName>
    </submittedName>
</protein>
<dbReference type="AlphaFoldDB" id="C5KPN9"/>
<dbReference type="GeneID" id="9042527"/>
<keyword evidence="2" id="KW-1185">Reference proteome</keyword>
<evidence type="ECO:0000313" key="1">
    <source>
        <dbReference type="EMBL" id="EER13558.1"/>
    </source>
</evidence>
<proteinExistence type="predicted"/>
<dbReference type="EMBL" id="GG675175">
    <property type="protein sequence ID" value="EER13558.1"/>
    <property type="molecule type" value="Genomic_DNA"/>
</dbReference>
<accession>C5KPN9</accession>
<sequence length="321" mass="34483">MSTKATGSLLGPWHHNDIPQHSIKPSTDMNQVIQQPNEVDYAHLTQGERLASQLKADLMKNPKFSNPMKMYQDMAAELKAHYPHFGTITTKESSFVLAPATASLLPTYNGRVPLDFLDTVAADDGEEVTIITSVLQDHTAATAVVAAAPTPEITSFGAYGPPEITTMQPTVQLNPAGAPLPTVDIPPPPELTFPPDVFTNIEGLVNSITLPDPTTFTAGAPGTYHEFPGPIDISTGHAVPSVDGEIRTAADLGMQDLVDRANALNKQLFGHPNTGVPSQMYKDVYNEIVNRAHALGRYDVFPRIGSAITDAIGSQPELTRE</sequence>
<dbReference type="InParanoid" id="C5KPN9"/>
<reference evidence="1 2" key="1">
    <citation type="submission" date="2008-07" db="EMBL/GenBank/DDBJ databases">
        <authorList>
            <person name="El-Sayed N."/>
            <person name="Caler E."/>
            <person name="Inman J."/>
            <person name="Amedeo P."/>
            <person name="Hass B."/>
            <person name="Wortman J."/>
        </authorList>
    </citation>
    <scope>NUCLEOTIDE SEQUENCE [LARGE SCALE GENOMIC DNA]</scope>
    <source>
        <strain evidence="2">ATCC 50983 / TXsc</strain>
    </source>
</reference>
<dbReference type="RefSeq" id="XP_002781763.1">
    <property type="nucleotide sequence ID" value="XM_002781717.1"/>
</dbReference>